<dbReference type="HOGENOM" id="CLU_008721_2_1_1"/>
<name>U9T8C9_RHIID</name>
<dbReference type="PANTHER" id="PTHR31503:SF22">
    <property type="entry name" value="VACUOLAR CALCIUM ION TRANSPORTER"/>
    <property type="match status" value="1"/>
</dbReference>
<dbReference type="VEuPathDB" id="FungiDB:RhiirFUN_013931"/>
<dbReference type="InterPro" id="IPR004837">
    <property type="entry name" value="NaCa_Exmemb"/>
</dbReference>
<dbReference type="eggNOG" id="KOG1397">
    <property type="taxonomic scope" value="Eukaryota"/>
</dbReference>
<keyword evidence="3 10" id="KW-0813">Transport</keyword>
<evidence type="ECO:0000256" key="2">
    <source>
        <dbReference type="ARBA" id="ARBA00008170"/>
    </source>
</evidence>
<dbReference type="GO" id="GO:0006874">
    <property type="term" value="P:intracellular calcium ion homeostasis"/>
    <property type="evidence" value="ECO:0007669"/>
    <property type="project" value="TreeGrafter"/>
</dbReference>
<comment type="function">
    <text evidence="10">Has a role in promoting intracellular calcium ion sequestration via the exchange of calcium ions for hydrogen ions across the vacuolar membrane. Involved also in manganese ion homeostasis via its uptake into the vacuole.</text>
</comment>
<dbReference type="AlphaFoldDB" id="U9T8C9"/>
<feature type="transmembrane region" description="Helical" evidence="10">
    <location>
        <begin position="247"/>
        <end position="266"/>
    </location>
</feature>
<keyword evidence="5 10" id="KW-0812">Transmembrane</keyword>
<evidence type="ECO:0000256" key="7">
    <source>
        <dbReference type="ARBA" id="ARBA00022989"/>
    </source>
</evidence>
<comment type="subcellular location">
    <subcellularLocation>
        <location evidence="1">Endomembrane system</location>
        <topology evidence="1">Multi-pass membrane protein</topology>
    </subcellularLocation>
    <subcellularLocation>
        <location evidence="10">Vacuole membrane</location>
    </subcellularLocation>
</comment>
<feature type="transmembrane region" description="Helical" evidence="10">
    <location>
        <begin position="209"/>
        <end position="227"/>
    </location>
</feature>
<dbReference type="PANTHER" id="PTHR31503">
    <property type="entry name" value="VACUOLAR CALCIUM ION TRANSPORTER"/>
    <property type="match status" value="1"/>
</dbReference>
<keyword evidence="9 10" id="KW-0472">Membrane</keyword>
<comment type="caution">
    <text evidence="10">Lacks conserved residue(s) required for the propagation of feature annotation.</text>
</comment>
<organism evidence="12">
    <name type="scientific">Rhizophagus irregularis (strain DAOM 181602 / DAOM 197198 / MUCL 43194)</name>
    <name type="common">Arbuscular mycorrhizal fungus</name>
    <name type="synonym">Glomus intraradices</name>
    <dbReference type="NCBI Taxonomy" id="747089"/>
    <lineage>
        <taxon>Eukaryota</taxon>
        <taxon>Fungi</taxon>
        <taxon>Fungi incertae sedis</taxon>
        <taxon>Mucoromycota</taxon>
        <taxon>Glomeromycotina</taxon>
        <taxon>Glomeromycetes</taxon>
        <taxon>Glomerales</taxon>
        <taxon>Glomeraceae</taxon>
        <taxon>Rhizophagus</taxon>
    </lineage>
</organism>
<evidence type="ECO:0000256" key="5">
    <source>
        <dbReference type="ARBA" id="ARBA00022692"/>
    </source>
</evidence>
<keyword evidence="8 10" id="KW-0406">Ion transport</keyword>
<accession>U9T8C9</accession>
<evidence type="ECO:0000256" key="6">
    <source>
        <dbReference type="ARBA" id="ARBA00022837"/>
    </source>
</evidence>
<feature type="transmembrane region" description="Helical" evidence="10">
    <location>
        <begin position="313"/>
        <end position="333"/>
    </location>
</feature>
<evidence type="ECO:0000256" key="9">
    <source>
        <dbReference type="ARBA" id="ARBA00023136"/>
    </source>
</evidence>
<keyword evidence="4 10" id="KW-0109">Calcium transport</keyword>
<evidence type="ECO:0000256" key="10">
    <source>
        <dbReference type="RuleBase" id="RU365028"/>
    </source>
</evidence>
<dbReference type="Pfam" id="PF01699">
    <property type="entry name" value="Na_Ca_ex"/>
    <property type="match status" value="2"/>
</dbReference>
<feature type="transmembrane region" description="Helical" evidence="10">
    <location>
        <begin position="41"/>
        <end position="59"/>
    </location>
</feature>
<keyword evidence="10" id="KW-0050">Antiport</keyword>
<dbReference type="InterPro" id="IPR004798">
    <property type="entry name" value="CAX-like"/>
</dbReference>
<protein>
    <recommendedName>
        <fullName evidence="10">Vacuolar calcium ion transporter</fullName>
    </recommendedName>
</protein>
<evidence type="ECO:0000259" key="11">
    <source>
        <dbReference type="Pfam" id="PF01699"/>
    </source>
</evidence>
<sequence length="349" mass="38761">MSILFCYSDMLKSFKITILTIIALIFEYLAHDLEWSDTWVFALNFLVIILLSKLLELAAKDVSLRVGRMSGSLLNVTFGNNVVELILSAIAFMDGQIRVVQASLLGSILSNLLLVLGMCIVSRGRRIFHEEEFNQTAESIIALACIGLISPTALNFFVRNSNTNSKELSSLSHGTVIVLLIIYFLYLYFQLKSHPHPYHEEGDQPKSSLIISISLLAVVFIVVIFSSKCLIGSIDGVVQSLGLSRTFVGFVLLPIVGNAAEIMTVATTTINNRTGLSININDDGNSVQIILFVTATPFFAVLGWIIINEMTLHFQSLEAAVFVIAFLMANYLIQKYNLQKFKEKFWSSI</sequence>
<feature type="domain" description="Sodium/calcium exchanger membrane region" evidence="11">
    <location>
        <begin position="212"/>
        <end position="335"/>
    </location>
</feature>
<keyword evidence="6 10" id="KW-0106">Calcium</keyword>
<reference evidence="12" key="1">
    <citation type="submission" date="2013-07" db="EMBL/GenBank/DDBJ databases">
        <title>The genome of an arbuscular mycorrhizal fungus provides insights into the evolution of the oldest plant symbiosis.</title>
        <authorList>
            <consortium name="DOE Joint Genome Institute"/>
            <person name="Tisserant E."/>
            <person name="Malbreil M."/>
            <person name="Kuo A."/>
            <person name="Kohler A."/>
            <person name="Symeonidi A."/>
            <person name="Balestrini R."/>
            <person name="Charron P."/>
            <person name="Duensing N."/>
            <person name="Frei-dit-Frey N."/>
            <person name="Gianinazzi-Pearson V."/>
            <person name="Gilbert B."/>
            <person name="Handa Y."/>
            <person name="Hijri M."/>
            <person name="Kaul R."/>
            <person name="Kawaguchi M."/>
            <person name="Krajinski F."/>
            <person name="Lammers P."/>
            <person name="Lapierre D."/>
            <person name="Masclaux F.G."/>
            <person name="Murat C."/>
            <person name="Morin E."/>
            <person name="Ndikumana S."/>
            <person name="Pagni M."/>
            <person name="Petitpierre D."/>
            <person name="Requena N."/>
            <person name="Rosikiewicz P."/>
            <person name="Riley R."/>
            <person name="Saito K."/>
            <person name="San Clemente H."/>
            <person name="Shapiro H."/>
            <person name="van Tuinen D."/>
            <person name="Becard G."/>
            <person name="Bonfante P."/>
            <person name="Paszkowski U."/>
            <person name="Shachar-Hill Y."/>
            <person name="Young J.P."/>
            <person name="Sanders I.R."/>
            <person name="Henrissat B."/>
            <person name="Rensing S.A."/>
            <person name="Grigoriev I.V."/>
            <person name="Corradi N."/>
            <person name="Roux C."/>
            <person name="Martin F."/>
        </authorList>
    </citation>
    <scope>NUCLEOTIDE SEQUENCE</scope>
    <source>
        <strain evidence="12">DAOM 197198</strain>
    </source>
</reference>
<dbReference type="GO" id="GO:0000329">
    <property type="term" value="C:fungal-type vacuole membrane"/>
    <property type="evidence" value="ECO:0007669"/>
    <property type="project" value="TreeGrafter"/>
</dbReference>
<feature type="transmembrane region" description="Helical" evidence="10">
    <location>
        <begin position="170"/>
        <end position="189"/>
    </location>
</feature>
<dbReference type="Gene3D" id="1.20.1420.30">
    <property type="entry name" value="NCX, central ion-binding region"/>
    <property type="match status" value="1"/>
</dbReference>
<feature type="transmembrane region" description="Helical" evidence="10">
    <location>
        <begin position="287"/>
        <end position="307"/>
    </location>
</feature>
<keyword evidence="7 10" id="KW-1133">Transmembrane helix</keyword>
<evidence type="ECO:0000256" key="4">
    <source>
        <dbReference type="ARBA" id="ARBA00022568"/>
    </source>
</evidence>
<dbReference type="GO" id="GO:0012505">
    <property type="term" value="C:endomembrane system"/>
    <property type="evidence" value="ECO:0007669"/>
    <property type="project" value="UniProtKB-SubCell"/>
</dbReference>
<feature type="transmembrane region" description="Helical" evidence="10">
    <location>
        <begin position="140"/>
        <end position="158"/>
    </location>
</feature>
<dbReference type="NCBIfam" id="TIGR00378">
    <property type="entry name" value="cax"/>
    <property type="match status" value="1"/>
</dbReference>
<dbReference type="GO" id="GO:0015369">
    <property type="term" value="F:calcium:proton antiporter activity"/>
    <property type="evidence" value="ECO:0007669"/>
    <property type="project" value="UniProtKB-UniRule"/>
</dbReference>
<dbReference type="InterPro" id="IPR004713">
    <property type="entry name" value="CaH_exchang"/>
</dbReference>
<evidence type="ECO:0000256" key="1">
    <source>
        <dbReference type="ARBA" id="ARBA00004127"/>
    </source>
</evidence>
<feature type="domain" description="Sodium/calcium exchanger membrane region" evidence="11">
    <location>
        <begin position="38"/>
        <end position="191"/>
    </location>
</feature>
<comment type="similarity">
    <text evidence="2 10">Belongs to the Ca(2+):cation antiporter (CaCA) (TC 2.A.19) family.</text>
</comment>
<feature type="transmembrane region" description="Helical" evidence="10">
    <location>
        <begin position="99"/>
        <end position="120"/>
    </location>
</feature>
<keyword evidence="10" id="KW-0926">Vacuole</keyword>
<evidence type="ECO:0000313" key="12">
    <source>
        <dbReference type="EMBL" id="ERZ99605.1"/>
    </source>
</evidence>
<evidence type="ECO:0000256" key="3">
    <source>
        <dbReference type="ARBA" id="ARBA00022448"/>
    </source>
</evidence>
<proteinExistence type="inferred from homology"/>
<dbReference type="InterPro" id="IPR044880">
    <property type="entry name" value="NCX_ion-bd_dom_sf"/>
</dbReference>
<gene>
    <name evidence="12" type="ORF">GLOINDRAFT_329120</name>
</gene>
<feature type="transmembrane region" description="Helical" evidence="10">
    <location>
        <begin position="12"/>
        <end position="29"/>
    </location>
</feature>
<dbReference type="EMBL" id="KI297845">
    <property type="protein sequence ID" value="ERZ99605.1"/>
    <property type="molecule type" value="Genomic_DNA"/>
</dbReference>
<evidence type="ECO:0000256" key="8">
    <source>
        <dbReference type="ARBA" id="ARBA00023065"/>
    </source>
</evidence>